<evidence type="ECO:0000313" key="2">
    <source>
        <dbReference type="EMBL" id="OHA02454.1"/>
    </source>
</evidence>
<dbReference type="STRING" id="1802274.A3J58_02720"/>
<keyword evidence="1" id="KW-1133">Transmembrane helix</keyword>
<dbReference type="AlphaFoldDB" id="A0A1G2KTA4"/>
<evidence type="ECO:0000256" key="1">
    <source>
        <dbReference type="SAM" id="Phobius"/>
    </source>
</evidence>
<reference evidence="2 3" key="1">
    <citation type="journal article" date="2016" name="Nat. Commun.">
        <title>Thousands of microbial genomes shed light on interconnected biogeochemical processes in an aquifer system.</title>
        <authorList>
            <person name="Anantharaman K."/>
            <person name="Brown C.T."/>
            <person name="Hug L.A."/>
            <person name="Sharon I."/>
            <person name="Castelle C.J."/>
            <person name="Probst A.J."/>
            <person name="Thomas B.C."/>
            <person name="Singh A."/>
            <person name="Wilkins M.J."/>
            <person name="Karaoz U."/>
            <person name="Brodie E.L."/>
            <person name="Williams K.H."/>
            <person name="Hubbard S.S."/>
            <person name="Banfield J.F."/>
        </authorList>
    </citation>
    <scope>NUCLEOTIDE SEQUENCE [LARGE SCALE GENOMIC DNA]</scope>
</reference>
<sequence>MDNELEKRFAGQEQKLDAIYRSVERMRKYFLWTLVVTVVMIVFPLVGLLIVIPQFLNQYNSLL</sequence>
<accession>A0A1G2KTA4</accession>
<gene>
    <name evidence="2" type="ORF">A3J58_02720</name>
</gene>
<organism evidence="2 3">
    <name type="scientific">Candidatus Sungbacteria bacterium RIFCSPHIGHO2_02_FULL_52_23</name>
    <dbReference type="NCBI Taxonomy" id="1802274"/>
    <lineage>
        <taxon>Bacteria</taxon>
        <taxon>Candidatus Sungiibacteriota</taxon>
    </lineage>
</organism>
<comment type="caution">
    <text evidence="2">The sequence shown here is derived from an EMBL/GenBank/DDBJ whole genome shotgun (WGS) entry which is preliminary data.</text>
</comment>
<name>A0A1G2KTA4_9BACT</name>
<feature type="transmembrane region" description="Helical" evidence="1">
    <location>
        <begin position="29"/>
        <end position="56"/>
    </location>
</feature>
<keyword evidence="1" id="KW-0472">Membrane</keyword>
<dbReference type="EMBL" id="MHQM01000046">
    <property type="protein sequence ID" value="OHA02454.1"/>
    <property type="molecule type" value="Genomic_DNA"/>
</dbReference>
<keyword evidence="1" id="KW-0812">Transmembrane</keyword>
<protein>
    <submittedName>
        <fullName evidence="2">Uncharacterized protein</fullName>
    </submittedName>
</protein>
<proteinExistence type="predicted"/>
<dbReference type="Proteomes" id="UP000178510">
    <property type="component" value="Unassembled WGS sequence"/>
</dbReference>
<evidence type="ECO:0000313" key="3">
    <source>
        <dbReference type="Proteomes" id="UP000178510"/>
    </source>
</evidence>